<dbReference type="KEGG" id="cmv:CMUST_13410"/>
<organism evidence="1 2">
    <name type="scientific">Corynebacterium mustelae</name>
    <dbReference type="NCBI Taxonomy" id="571915"/>
    <lineage>
        <taxon>Bacteria</taxon>
        <taxon>Bacillati</taxon>
        <taxon>Actinomycetota</taxon>
        <taxon>Actinomycetes</taxon>
        <taxon>Mycobacteriales</taxon>
        <taxon>Corynebacteriaceae</taxon>
        <taxon>Corynebacterium</taxon>
    </lineage>
</organism>
<sequence>MSGQCWVVPGDRKVQLLRLPDSGKARNDALADLAWAKEYVRLTPRIFTRRDVFSGLRWWERRKAQVFAVGYGLRTAVLCGLAAAEVHGLPTLNLGRIATIDLCLPEARRPPSRRKWRKNIRYRDRLLPQDEIETVHGLRVTSVPRTFVDILLWHGELEALAFIESALVRRVLGPGNATAAALKRYLLARRGRPGVGRALKLLALAVDSAESVWETFARWILVQSARELGIRRIDVQAVVYTRSEYGELQKRRIDLLIDGWLQVEIDGDMKYDPEHLQAQGRGLVDVLQDERLRQIQIANQGYHPLRLSPRELADGLIPMVSRLLQLNPNRKSPGKHVVPISEKLAA</sequence>
<reference evidence="1 2" key="1">
    <citation type="journal article" date="2015" name="Genome Announc.">
        <title>Complete Genome Sequence of the Type Strain Corynebacterium mustelae DSM 45274, Isolated from Various Tissues of a Male Ferret with Lethal Sepsis.</title>
        <authorList>
            <person name="Ruckert C."/>
            <person name="Eimer J."/>
            <person name="Winkler A."/>
            <person name="Tauch A."/>
        </authorList>
    </citation>
    <scope>NUCLEOTIDE SEQUENCE [LARGE SCALE GENOMIC DNA]</scope>
    <source>
        <strain evidence="1 2">DSM 45274</strain>
    </source>
</reference>
<dbReference type="RefSeq" id="WP_052844778.1">
    <property type="nucleotide sequence ID" value="NZ_CP011542.1"/>
</dbReference>
<proteinExistence type="predicted"/>
<protein>
    <submittedName>
        <fullName evidence="1">Putative DUF4095 family protein</fullName>
    </submittedName>
</protein>
<accession>A0A0G3H0N6</accession>
<reference evidence="2" key="2">
    <citation type="submission" date="2015-05" db="EMBL/GenBank/DDBJ databases">
        <title>Complete genome sequence of Corynebacterium mustelae DSM 45274, isolated from various tissues of a male ferret with lethal sepsis.</title>
        <authorList>
            <person name="Ruckert C."/>
            <person name="Albersmeier A."/>
            <person name="Winkler A."/>
            <person name="Tauch A."/>
        </authorList>
    </citation>
    <scope>NUCLEOTIDE SEQUENCE [LARGE SCALE GENOMIC DNA]</scope>
    <source>
        <strain evidence="2">DSM 45274</strain>
    </source>
</reference>
<evidence type="ECO:0000313" key="1">
    <source>
        <dbReference type="EMBL" id="AKK06976.1"/>
    </source>
</evidence>
<dbReference type="STRING" id="571915.CMUST_13410"/>
<dbReference type="PATRIC" id="fig|571915.4.peg.2875"/>
<name>A0A0G3H0N6_9CORY</name>
<gene>
    <name evidence="1" type="ORF">CMUST_13410</name>
</gene>
<dbReference type="Proteomes" id="UP000035199">
    <property type="component" value="Chromosome"/>
</dbReference>
<dbReference type="OrthoDB" id="4775361at2"/>
<dbReference type="AlphaFoldDB" id="A0A0G3H0N6"/>
<keyword evidence="2" id="KW-1185">Reference proteome</keyword>
<dbReference type="EMBL" id="CP011542">
    <property type="protein sequence ID" value="AKK06976.1"/>
    <property type="molecule type" value="Genomic_DNA"/>
</dbReference>
<evidence type="ECO:0000313" key="2">
    <source>
        <dbReference type="Proteomes" id="UP000035199"/>
    </source>
</evidence>